<sequence>MYNGEKNNKNTKPKRYGTESIGYIKLKIHNTSTWSPAKCLAFSKKSIHSSVPIY</sequence>
<dbReference type="AlphaFoldDB" id="A0A0E9WGL6"/>
<accession>A0A0E9WGL6</accession>
<reference evidence="1" key="1">
    <citation type="submission" date="2014-11" db="EMBL/GenBank/DDBJ databases">
        <authorList>
            <person name="Amaro Gonzalez C."/>
        </authorList>
    </citation>
    <scope>NUCLEOTIDE SEQUENCE</scope>
</reference>
<name>A0A0E9WGL6_ANGAN</name>
<organism evidence="1">
    <name type="scientific">Anguilla anguilla</name>
    <name type="common">European freshwater eel</name>
    <name type="synonym">Muraena anguilla</name>
    <dbReference type="NCBI Taxonomy" id="7936"/>
    <lineage>
        <taxon>Eukaryota</taxon>
        <taxon>Metazoa</taxon>
        <taxon>Chordata</taxon>
        <taxon>Craniata</taxon>
        <taxon>Vertebrata</taxon>
        <taxon>Euteleostomi</taxon>
        <taxon>Actinopterygii</taxon>
        <taxon>Neopterygii</taxon>
        <taxon>Teleostei</taxon>
        <taxon>Anguilliformes</taxon>
        <taxon>Anguillidae</taxon>
        <taxon>Anguilla</taxon>
    </lineage>
</organism>
<dbReference type="EMBL" id="GBXM01019156">
    <property type="protein sequence ID" value="JAH89421.1"/>
    <property type="molecule type" value="Transcribed_RNA"/>
</dbReference>
<reference evidence="1" key="2">
    <citation type="journal article" date="2015" name="Fish Shellfish Immunol.">
        <title>Early steps in the European eel (Anguilla anguilla)-Vibrio vulnificus interaction in the gills: Role of the RtxA13 toxin.</title>
        <authorList>
            <person name="Callol A."/>
            <person name="Pajuelo D."/>
            <person name="Ebbesson L."/>
            <person name="Teles M."/>
            <person name="MacKenzie S."/>
            <person name="Amaro C."/>
        </authorList>
    </citation>
    <scope>NUCLEOTIDE SEQUENCE</scope>
</reference>
<proteinExistence type="predicted"/>
<evidence type="ECO:0000313" key="1">
    <source>
        <dbReference type="EMBL" id="JAH89421.1"/>
    </source>
</evidence>
<protein>
    <submittedName>
        <fullName evidence="1">Uncharacterized protein</fullName>
    </submittedName>
</protein>